<feature type="signal peptide" evidence="3">
    <location>
        <begin position="1"/>
        <end position="22"/>
    </location>
</feature>
<name>A0A2S6CD59_9PEZI</name>
<proteinExistence type="inferred from homology"/>
<evidence type="ECO:0000313" key="5">
    <source>
        <dbReference type="EMBL" id="PPJ57649.1"/>
    </source>
</evidence>
<dbReference type="InterPro" id="IPR019826">
    <property type="entry name" value="Carboxylesterase_B_AS"/>
</dbReference>
<evidence type="ECO:0000313" key="6">
    <source>
        <dbReference type="Proteomes" id="UP000237631"/>
    </source>
</evidence>
<organism evidence="5 6">
    <name type="scientific">Cercospora berteroae</name>
    <dbReference type="NCBI Taxonomy" id="357750"/>
    <lineage>
        <taxon>Eukaryota</taxon>
        <taxon>Fungi</taxon>
        <taxon>Dikarya</taxon>
        <taxon>Ascomycota</taxon>
        <taxon>Pezizomycotina</taxon>
        <taxon>Dothideomycetes</taxon>
        <taxon>Dothideomycetidae</taxon>
        <taxon>Mycosphaerellales</taxon>
        <taxon>Mycosphaerellaceae</taxon>
        <taxon>Cercospora</taxon>
    </lineage>
</organism>
<evidence type="ECO:0000259" key="4">
    <source>
        <dbReference type="Pfam" id="PF00135"/>
    </source>
</evidence>
<dbReference type="InterPro" id="IPR019819">
    <property type="entry name" value="Carboxylesterase_B_CS"/>
</dbReference>
<dbReference type="SUPFAM" id="SSF53474">
    <property type="entry name" value="alpha/beta-Hydrolases"/>
    <property type="match status" value="1"/>
</dbReference>
<dbReference type="InterPro" id="IPR002018">
    <property type="entry name" value="CarbesteraseB"/>
</dbReference>
<keyword evidence="3" id="KW-0732">Signal</keyword>
<dbReference type="Proteomes" id="UP000237631">
    <property type="component" value="Unassembled WGS sequence"/>
</dbReference>
<dbReference type="GO" id="GO:0052689">
    <property type="term" value="F:carboxylic ester hydrolase activity"/>
    <property type="evidence" value="ECO:0007669"/>
    <property type="project" value="TreeGrafter"/>
</dbReference>
<feature type="domain" description="Carboxylesterase type B" evidence="4">
    <location>
        <begin position="408"/>
        <end position="506"/>
    </location>
</feature>
<dbReference type="PROSITE" id="PS00941">
    <property type="entry name" value="CARBOXYLESTERASE_B_2"/>
    <property type="match status" value="1"/>
</dbReference>
<keyword evidence="2 3" id="KW-0378">Hydrolase</keyword>
<evidence type="ECO:0000256" key="3">
    <source>
        <dbReference type="RuleBase" id="RU361235"/>
    </source>
</evidence>
<dbReference type="AlphaFoldDB" id="A0A2S6CD59"/>
<evidence type="ECO:0000256" key="1">
    <source>
        <dbReference type="ARBA" id="ARBA00005964"/>
    </source>
</evidence>
<keyword evidence="6" id="KW-1185">Reference proteome</keyword>
<sequence>MVQLTAASCILLLTAAVTAVNAVALGHPARPHKHDQLSVSTTSGRVHGKIDAAFPNVRQFLGIPFAKPPTGSRRWLAPQALSHSKGHVEATELPPSCPQFLTPSGSDVYTNDVLEFNLAGLNETGPTSEDCLTISIWTPTLESGTKTSYQDPNCTENKEADSSNLLPVLIYIYGGSFKTGGQNVPYQIPTQFVSRTSSHLVVSFNYRVNLFGFPFASSLPDQNLGLLDQRLAIQWVQQNIRAFGGDPERMVLWGQSAGAVSVDFYGFTYPEDPIVKGLIMDSGTSFLSVQAGRDAPLPGDNTGANFTTVAEGVGCTGLGEETLECMRGVDWKVLESFVANYSRSGQQPALTFGAAADGKVVFGNYTERALEGGQAKIPAIIGTNAQDGVPFAPYNPDGVNVATANGVTLAAFFCPATETTRLRQETSRLTYRYLYSGNFTNISPRGWMGAWHSAELPLVFGTHPNYRGNSTELEYQTSHAMQDAWVAFANDPVNGLASVGWQPYEERGSATVREFGAGVAAQDIDVKATEAMCDGAVPKASSRTPDQ</sequence>
<dbReference type="OrthoDB" id="408631at2759"/>
<evidence type="ECO:0000256" key="2">
    <source>
        <dbReference type="ARBA" id="ARBA00022801"/>
    </source>
</evidence>
<feature type="chain" id="PRO_5015375171" description="Carboxylic ester hydrolase" evidence="3">
    <location>
        <begin position="23"/>
        <end position="547"/>
    </location>
</feature>
<accession>A0A2S6CD59</accession>
<feature type="domain" description="Carboxylesterase type B" evidence="4">
    <location>
        <begin position="36"/>
        <end position="399"/>
    </location>
</feature>
<dbReference type="EC" id="3.1.1.-" evidence="3"/>
<comment type="caution">
    <text evidence="5">The sequence shown here is derived from an EMBL/GenBank/DDBJ whole genome shotgun (WGS) entry which is preliminary data.</text>
</comment>
<dbReference type="InterPro" id="IPR029058">
    <property type="entry name" value="AB_hydrolase_fold"/>
</dbReference>
<comment type="similarity">
    <text evidence="1 3">Belongs to the type-B carboxylesterase/lipase family.</text>
</comment>
<gene>
    <name evidence="5" type="ORF">CBER1_00108</name>
</gene>
<dbReference type="EMBL" id="PNEN01000488">
    <property type="protein sequence ID" value="PPJ57649.1"/>
    <property type="molecule type" value="Genomic_DNA"/>
</dbReference>
<dbReference type="PROSITE" id="PS00122">
    <property type="entry name" value="CARBOXYLESTERASE_B_1"/>
    <property type="match status" value="1"/>
</dbReference>
<dbReference type="PANTHER" id="PTHR43918">
    <property type="entry name" value="ACETYLCHOLINESTERASE"/>
    <property type="match status" value="1"/>
</dbReference>
<dbReference type="Gene3D" id="3.40.50.1820">
    <property type="entry name" value="alpha/beta hydrolase"/>
    <property type="match status" value="2"/>
</dbReference>
<dbReference type="InterPro" id="IPR050654">
    <property type="entry name" value="AChE-related_enzymes"/>
</dbReference>
<dbReference type="PANTHER" id="PTHR43918:SF4">
    <property type="entry name" value="CARBOXYLIC ESTER HYDROLASE"/>
    <property type="match status" value="1"/>
</dbReference>
<dbReference type="STRING" id="357750.A0A2S6CD59"/>
<reference evidence="6" key="1">
    <citation type="journal article" date="2017" name="bioRxiv">
        <title>Conservation of a gene cluster reveals novel cercosporin biosynthetic mechanisms and extends production to the genus Colletotrichum.</title>
        <authorList>
            <person name="de Jonge R."/>
            <person name="Ebert M.K."/>
            <person name="Huitt-Roehl C.R."/>
            <person name="Pal P."/>
            <person name="Suttle J.C."/>
            <person name="Spanner R.E."/>
            <person name="Neubauer J.D."/>
            <person name="Jurick W.M.II."/>
            <person name="Stott K.A."/>
            <person name="Secor G.A."/>
            <person name="Thomma B.P.H.J."/>
            <person name="Van de Peer Y."/>
            <person name="Townsend C.A."/>
            <person name="Bolton M.D."/>
        </authorList>
    </citation>
    <scope>NUCLEOTIDE SEQUENCE [LARGE SCALE GENOMIC DNA]</scope>
    <source>
        <strain evidence="6">CBS538.71</strain>
    </source>
</reference>
<protein>
    <recommendedName>
        <fullName evidence="3">Carboxylic ester hydrolase</fullName>
        <ecNumber evidence="3">3.1.1.-</ecNumber>
    </recommendedName>
</protein>
<dbReference type="Pfam" id="PF00135">
    <property type="entry name" value="COesterase"/>
    <property type="match status" value="2"/>
</dbReference>